<dbReference type="Pfam" id="PF00534">
    <property type="entry name" value="Glycos_transf_1"/>
    <property type="match status" value="1"/>
</dbReference>
<dbReference type="InterPro" id="IPR050194">
    <property type="entry name" value="Glycosyltransferase_grp1"/>
</dbReference>
<evidence type="ECO:0000259" key="1">
    <source>
        <dbReference type="Pfam" id="PF00534"/>
    </source>
</evidence>
<name>A0ABW9KJY6_9BACT</name>
<comment type="caution">
    <text evidence="2">The sequence shown here is derived from an EMBL/GenBank/DDBJ whole genome shotgun (WGS) entry which is preliminary data.</text>
</comment>
<proteinExistence type="predicted"/>
<dbReference type="GO" id="GO:0016757">
    <property type="term" value="F:glycosyltransferase activity"/>
    <property type="evidence" value="ECO:0007669"/>
    <property type="project" value="UniProtKB-KW"/>
</dbReference>
<dbReference type="SUPFAM" id="SSF53756">
    <property type="entry name" value="UDP-Glycosyltransferase/glycogen phosphorylase"/>
    <property type="match status" value="1"/>
</dbReference>
<feature type="domain" description="Glycosyl transferase family 1" evidence="1">
    <location>
        <begin position="205"/>
        <end position="370"/>
    </location>
</feature>
<protein>
    <submittedName>
        <fullName evidence="2">Glycosyltransferase</fullName>
        <ecNumber evidence="2">2.4.-.-</ecNumber>
    </submittedName>
</protein>
<dbReference type="EMBL" id="JBJYXY010000001">
    <property type="protein sequence ID" value="MFN2974820.1"/>
    <property type="molecule type" value="Genomic_DNA"/>
</dbReference>
<dbReference type="RefSeq" id="WP_263413629.1">
    <property type="nucleotide sequence ID" value="NZ_BAABBH010000001.1"/>
</dbReference>
<evidence type="ECO:0000313" key="3">
    <source>
        <dbReference type="Proteomes" id="UP001634747"/>
    </source>
</evidence>
<organism evidence="2 3">
    <name type="scientific">Terriglobus aquaticus</name>
    <dbReference type="NCBI Taxonomy" id="940139"/>
    <lineage>
        <taxon>Bacteria</taxon>
        <taxon>Pseudomonadati</taxon>
        <taxon>Acidobacteriota</taxon>
        <taxon>Terriglobia</taxon>
        <taxon>Terriglobales</taxon>
        <taxon>Acidobacteriaceae</taxon>
        <taxon>Terriglobus</taxon>
    </lineage>
</organism>
<evidence type="ECO:0000313" key="2">
    <source>
        <dbReference type="EMBL" id="MFN2974820.1"/>
    </source>
</evidence>
<dbReference type="Gene3D" id="3.40.50.2000">
    <property type="entry name" value="Glycogen Phosphorylase B"/>
    <property type="match status" value="2"/>
</dbReference>
<dbReference type="EC" id="2.4.-.-" evidence="2"/>
<gene>
    <name evidence="2" type="ORF">ACK2TP_03515</name>
</gene>
<dbReference type="PANTHER" id="PTHR45947">
    <property type="entry name" value="SULFOQUINOVOSYL TRANSFERASE SQD2"/>
    <property type="match status" value="1"/>
</dbReference>
<sequence>MPDLKQSGGGGACRVAVIWIDWYPYHVARMQGLCSAPTLSGRVSGVELVGGVGVHAGLKFRADLPGDLPVTTLMPEGNWSTANHWKLAWMLWRQLDRLNPEAVLVPGYYTLPGIAAALWARLHGRISILMTESAAYDHARRPGRELLKRLMLRALFDRAVVGGRDHAEYLRQLGFAPESVSRFYDVVDNDYFAAGAAEARRASSAQQHNLRERYFLYVGRLAPEKNVAGLLRAWLQYRAEGGTWDLVLAGDGPERLLLEETLSRSEIGDSVRITGLCTAKQLLPLYAFASAFVLASTREPWGLVVNEAMASGLPVIATDHCGCANDLLRDSGCGEIVPVGNEPALTLALHRMAQHTPATRAAMARAARERIRDFSPWRFGLEVASVVDRIQAHAQRWPQEEAL</sequence>
<dbReference type="Proteomes" id="UP001634747">
    <property type="component" value="Unassembled WGS sequence"/>
</dbReference>
<dbReference type="PANTHER" id="PTHR45947:SF3">
    <property type="entry name" value="SULFOQUINOVOSYL TRANSFERASE SQD2"/>
    <property type="match status" value="1"/>
</dbReference>
<keyword evidence="3" id="KW-1185">Reference proteome</keyword>
<reference evidence="2 3" key="1">
    <citation type="submission" date="2024-12" db="EMBL/GenBank/DDBJ databases">
        <authorList>
            <person name="Lee Y."/>
        </authorList>
    </citation>
    <scope>NUCLEOTIDE SEQUENCE [LARGE SCALE GENOMIC DNA]</scope>
    <source>
        <strain evidence="2 3">03SUJ4</strain>
    </source>
</reference>
<keyword evidence="2" id="KW-0808">Transferase</keyword>
<keyword evidence="2" id="KW-0328">Glycosyltransferase</keyword>
<accession>A0ABW9KJY6</accession>
<dbReference type="InterPro" id="IPR001296">
    <property type="entry name" value="Glyco_trans_1"/>
</dbReference>